<organism evidence="1 2">
    <name type="scientific">Catopsilia pomona nucleopolyhedrovirus</name>
    <dbReference type="NCBI Taxonomy" id="1850906"/>
    <lineage>
        <taxon>Viruses</taxon>
        <taxon>Viruses incertae sedis</taxon>
        <taxon>Naldaviricetes</taxon>
        <taxon>Lefavirales</taxon>
        <taxon>Baculoviridae</taxon>
        <taxon>Alphabaculovirus</taxon>
        <taxon>Alphabaculovirus capomonae</taxon>
    </lineage>
</organism>
<dbReference type="GeneID" id="27924286"/>
<keyword evidence="2" id="KW-1185">Reference proteome</keyword>
<dbReference type="KEGG" id="vg:27924286"/>
<dbReference type="RefSeq" id="YP_009255319.1">
    <property type="nucleotide sequence ID" value="NC_030240.1"/>
</dbReference>
<dbReference type="InterPro" id="IPR006790">
    <property type="entry name" value="Baculovirus_Gp41"/>
</dbReference>
<dbReference type="OrthoDB" id="3665at10239"/>
<dbReference type="Pfam" id="PF04700">
    <property type="entry name" value="Baculo_gp41"/>
    <property type="match status" value="1"/>
</dbReference>
<gene>
    <name evidence="1" type="primary">gp41</name>
    <name evidence="1" type="ORF">CapoNPV_062</name>
</gene>
<name>A0A172WZE4_9ABAC</name>
<evidence type="ECO:0000313" key="2">
    <source>
        <dbReference type="Proteomes" id="UP000203996"/>
    </source>
</evidence>
<protein>
    <submittedName>
        <fullName evidence="1">ORF_62</fullName>
    </submittedName>
</protein>
<dbReference type="EMBL" id="KU565883">
    <property type="protein sequence ID" value="ANF29710.1"/>
    <property type="molecule type" value="Genomic_DNA"/>
</dbReference>
<accession>A0A172WZE4</accession>
<dbReference type="Proteomes" id="UP000203996">
    <property type="component" value="Segment"/>
</dbReference>
<evidence type="ECO:0000313" key="1">
    <source>
        <dbReference type="EMBL" id="ANF29710.1"/>
    </source>
</evidence>
<dbReference type="GO" id="GO:0044423">
    <property type="term" value="C:virion component"/>
    <property type="evidence" value="ECO:0007669"/>
    <property type="project" value="InterPro"/>
</dbReference>
<sequence length="422" mass="47166">MTHERGNFYYNTVSTPLKYPTNPQTTIFISPQTTSMYAAAAATGNNSNINYSNLPLTVSSSSLSSRNATDNRMDYTSRNNSAMGTYTTNNKSVELVDGGDAIWYNKCVDFVQKIIRYYRCNDMSELSPLMIHFINTIRDMCIDTNPINVNVVKRFESEETMIRHLMRLQKELSQNNANSESMSSSSSLNDISIFQPSFVINTLPAYAQKFYNGGADTLGKDALGEAAKQLSLAVQYMIAEAVTCNIPIPLPFNQQLANNYMTLLLKRATLPPNIQSAVESRRFPHINMINDLINAVIDDIFAGGGDYYYYVLNEKNRARVISLKENIGFLAQSLSTSANIFNYIAQLATQQGKRPSPFQNATFLTSAANAVNSPAAHMTKSACQESLTELAFQNEALRRFIFQQINYNKEHVFNNAQNSAKI</sequence>
<reference evidence="1 2" key="1">
    <citation type="journal article" date="2016" name="PLoS ONE">
        <title>Genome Sequencing and Analysis of Catopsilia pomona nucleopolyhedrovirus: A Distinct Species in Group I Alphabaculovirus.</title>
        <authorList>
            <person name="Wang J."/>
            <person name="Zhu Z."/>
            <person name="Zhang L."/>
            <person name="Hou D."/>
            <person name="Wang M."/>
            <person name="Arif B."/>
            <person name="Kou Z."/>
            <person name="Wang H."/>
            <person name="Deng F."/>
            <person name="Hu Z."/>
        </authorList>
    </citation>
    <scope>NUCLEOTIDE SEQUENCE [LARGE SCALE GENOMIC DNA]</scope>
    <source>
        <strain evidence="1">416</strain>
    </source>
</reference>
<dbReference type="GO" id="GO:0005198">
    <property type="term" value="F:structural molecule activity"/>
    <property type="evidence" value="ECO:0007669"/>
    <property type="project" value="InterPro"/>
</dbReference>
<proteinExistence type="predicted"/>